<name>A0ABX6T8X1_9SPHN</name>
<keyword evidence="3" id="KW-1185">Reference proteome</keyword>
<dbReference type="EMBL" id="CP060782">
    <property type="protein sequence ID" value="QNP46312.1"/>
    <property type="molecule type" value="Genomic_DNA"/>
</dbReference>
<evidence type="ECO:0000313" key="2">
    <source>
        <dbReference type="EMBL" id="QNP46312.1"/>
    </source>
</evidence>
<gene>
    <name evidence="2" type="ORF">H9L14_03670</name>
</gene>
<sequence length="215" mass="23090">MLVLFNTHHIGFEDRVTQRREREAAVFFSGDAGFLGEGRSVAGVFESFGLPVYGVSSLAEFRERQSVSETAQIVNDAVRAAKRRYGADRILLVGHSFGADAVGVAVPQLAPDVRNSLTAVALIVPSQPIYLRADPTGISYRGPPDAELDPLWSVRWVPITCIKGEQETDSACPARPAPNVRVITLPGGHALHHDMSRLATALEEGLGSAAVRPVP</sequence>
<dbReference type="InterPro" id="IPR029058">
    <property type="entry name" value="AB_hydrolase_fold"/>
</dbReference>
<accession>A0ABX6T8X1</accession>
<dbReference type="Proteomes" id="UP000516105">
    <property type="component" value="Chromosome"/>
</dbReference>
<proteinExistence type="predicted"/>
<organism evidence="2 3">
    <name type="scientific">Sphingomonas sediminicola</name>
    <dbReference type="NCBI Taxonomy" id="386874"/>
    <lineage>
        <taxon>Bacteria</taxon>
        <taxon>Pseudomonadati</taxon>
        <taxon>Pseudomonadota</taxon>
        <taxon>Alphaproteobacteria</taxon>
        <taxon>Sphingomonadales</taxon>
        <taxon>Sphingomonadaceae</taxon>
        <taxon>Sphingomonas</taxon>
    </lineage>
</organism>
<dbReference type="RefSeq" id="WP_187709265.1">
    <property type="nucleotide sequence ID" value="NZ_CP060782.1"/>
</dbReference>
<feature type="domain" description="Bacterial virulence" evidence="1">
    <location>
        <begin position="25"/>
        <end position="206"/>
    </location>
</feature>
<evidence type="ECO:0000313" key="3">
    <source>
        <dbReference type="Proteomes" id="UP000516105"/>
    </source>
</evidence>
<protein>
    <submittedName>
        <fullName evidence="2">Type IV secretion system protein VirJ</fullName>
    </submittedName>
</protein>
<dbReference type="InterPro" id="IPR010333">
    <property type="entry name" value="VirJ"/>
</dbReference>
<evidence type="ECO:0000259" key="1">
    <source>
        <dbReference type="Pfam" id="PF06057"/>
    </source>
</evidence>
<dbReference type="Gene3D" id="3.40.50.1820">
    <property type="entry name" value="alpha/beta hydrolase"/>
    <property type="match status" value="1"/>
</dbReference>
<dbReference type="Pfam" id="PF06057">
    <property type="entry name" value="VirJ"/>
    <property type="match status" value="1"/>
</dbReference>
<dbReference type="SUPFAM" id="SSF53474">
    <property type="entry name" value="alpha/beta-Hydrolases"/>
    <property type="match status" value="1"/>
</dbReference>
<reference evidence="2 3" key="1">
    <citation type="submission" date="2020-08" db="EMBL/GenBank/DDBJ databases">
        <title>Genome sequence of Sphingomonas sediminicola KACC 15039T.</title>
        <authorList>
            <person name="Hyun D.-W."/>
            <person name="Bae J.-W."/>
        </authorList>
    </citation>
    <scope>NUCLEOTIDE SEQUENCE [LARGE SCALE GENOMIC DNA]</scope>
    <source>
        <strain evidence="2 3">KACC 15039</strain>
    </source>
</reference>